<dbReference type="Pfam" id="PF09347">
    <property type="entry name" value="DUF1989"/>
    <property type="match status" value="1"/>
</dbReference>
<gene>
    <name evidence="2" type="ORF">HGI30_19470</name>
</gene>
<dbReference type="PANTHER" id="PTHR31527:SF0">
    <property type="entry name" value="RE64534P"/>
    <property type="match status" value="1"/>
</dbReference>
<feature type="domain" description="DUF1989" evidence="1">
    <location>
        <begin position="8"/>
        <end position="170"/>
    </location>
</feature>
<evidence type="ECO:0000313" key="3">
    <source>
        <dbReference type="Proteomes" id="UP000502136"/>
    </source>
</evidence>
<evidence type="ECO:0000313" key="2">
    <source>
        <dbReference type="EMBL" id="QJC53501.1"/>
    </source>
</evidence>
<dbReference type="AlphaFoldDB" id="A0A6H2H1D5"/>
<proteinExistence type="predicted"/>
<dbReference type="InterPro" id="IPR018959">
    <property type="entry name" value="DUF1989"/>
</dbReference>
<evidence type="ECO:0000259" key="1">
    <source>
        <dbReference type="Pfam" id="PF09347"/>
    </source>
</evidence>
<dbReference type="RefSeq" id="WP_168909039.1">
    <property type="nucleotide sequence ID" value="NZ_CP051428.1"/>
</dbReference>
<dbReference type="EMBL" id="CP051428">
    <property type="protein sequence ID" value="QJC53501.1"/>
    <property type="molecule type" value="Genomic_DNA"/>
</dbReference>
<sequence>MQSLDRLVPATEGFGFRVRQGQTIRVTDVQGEQVADFVVYRADDPSERIDPNVTMDALHKMKVVPGDILYSNKYRPILTVLSDDCGVHDFINAACRREMYEVLYAKKDHASCHDNLSRALAAYGLPEPDQHYPFNLFMNTVIGPDGSIAVKRPTSRAGDAIELRAEADLICAISACPCSESECNGYVCTPIRVEVYDPPAAGMRRDSPGIQ</sequence>
<dbReference type="PANTHER" id="PTHR31527">
    <property type="entry name" value="RE64534P"/>
    <property type="match status" value="1"/>
</dbReference>
<reference evidence="2 3" key="1">
    <citation type="submission" date="2020-04" db="EMBL/GenBank/DDBJ databases">
        <title>Novel Paenibacillus strain UniB2 isolated from commercial digestive syrup.</title>
        <authorList>
            <person name="Thorat V."/>
            <person name="Kirdat K."/>
            <person name="Tiwarekar B."/>
            <person name="Yadav A."/>
        </authorList>
    </citation>
    <scope>NUCLEOTIDE SEQUENCE [LARGE SCALE GENOMIC DNA]</scope>
    <source>
        <strain evidence="2 3">UniB2</strain>
    </source>
</reference>
<accession>A0A6H2H1D5</accession>
<dbReference type="KEGG" id="palr:HGI30_19470"/>
<protein>
    <submittedName>
        <fullName evidence="2">Urea carboxylase-associated family protein</fullName>
    </submittedName>
</protein>
<keyword evidence="3" id="KW-1185">Reference proteome</keyword>
<organism evidence="2 3">
    <name type="scientific">Paenibacillus albicereus</name>
    <dbReference type="NCBI Taxonomy" id="2726185"/>
    <lineage>
        <taxon>Bacteria</taxon>
        <taxon>Bacillati</taxon>
        <taxon>Bacillota</taxon>
        <taxon>Bacilli</taxon>
        <taxon>Bacillales</taxon>
        <taxon>Paenibacillaceae</taxon>
        <taxon>Paenibacillus</taxon>
    </lineage>
</organism>
<name>A0A6H2H1D5_9BACL</name>
<dbReference type="Proteomes" id="UP000502136">
    <property type="component" value="Chromosome"/>
</dbReference>